<dbReference type="InterPro" id="IPR020456">
    <property type="entry name" value="Acylphosphatase"/>
</dbReference>
<dbReference type="EMBL" id="QDKL01000003">
    <property type="protein sequence ID" value="RZF20599.1"/>
    <property type="molecule type" value="Genomic_DNA"/>
</dbReference>
<evidence type="ECO:0000256" key="2">
    <source>
        <dbReference type="ARBA" id="ARBA00012150"/>
    </source>
</evidence>
<accession>A0ABY0IDI1</accession>
<dbReference type="RefSeq" id="WP_115362572.1">
    <property type="nucleotide sequence ID" value="NZ_QDKL01000003.1"/>
</dbReference>
<dbReference type="InterPro" id="IPR017968">
    <property type="entry name" value="Acylphosphatase_CS"/>
</dbReference>
<evidence type="ECO:0000256" key="4">
    <source>
        <dbReference type="PROSITE-ProRule" id="PRU00520"/>
    </source>
</evidence>
<gene>
    <name evidence="8" type="ORF">DAY19_11480</name>
</gene>
<dbReference type="PROSITE" id="PS00151">
    <property type="entry name" value="ACYLPHOSPHATASE_2"/>
    <property type="match status" value="1"/>
</dbReference>
<evidence type="ECO:0000256" key="3">
    <source>
        <dbReference type="ARBA" id="ARBA00047645"/>
    </source>
</evidence>
<dbReference type="PROSITE" id="PS00150">
    <property type="entry name" value="ACYLPHOSPHATASE_1"/>
    <property type="match status" value="1"/>
</dbReference>
<comment type="catalytic activity">
    <reaction evidence="3 4 5">
        <text>an acyl phosphate + H2O = a carboxylate + phosphate + H(+)</text>
        <dbReference type="Rhea" id="RHEA:14965"/>
        <dbReference type="ChEBI" id="CHEBI:15377"/>
        <dbReference type="ChEBI" id="CHEBI:15378"/>
        <dbReference type="ChEBI" id="CHEBI:29067"/>
        <dbReference type="ChEBI" id="CHEBI:43474"/>
        <dbReference type="ChEBI" id="CHEBI:59918"/>
        <dbReference type="EC" id="3.6.1.7"/>
    </reaction>
</comment>
<dbReference type="InterPro" id="IPR001792">
    <property type="entry name" value="Acylphosphatase-like_dom"/>
</dbReference>
<dbReference type="EC" id="3.6.1.7" evidence="2 4"/>
<name>A0ABY0IDI1_9BACT</name>
<dbReference type="Gene3D" id="3.30.70.100">
    <property type="match status" value="1"/>
</dbReference>
<feature type="active site" evidence="4">
    <location>
        <position position="38"/>
    </location>
</feature>
<dbReference type="PANTHER" id="PTHR47268">
    <property type="entry name" value="ACYLPHOSPHATASE"/>
    <property type="match status" value="1"/>
</dbReference>
<dbReference type="Proteomes" id="UP000443582">
    <property type="component" value="Unassembled WGS sequence"/>
</dbReference>
<protein>
    <recommendedName>
        <fullName evidence="2 4">Acylphosphatase</fullName>
        <ecNumber evidence="2 4">3.6.1.7</ecNumber>
    </recommendedName>
</protein>
<keyword evidence="9" id="KW-1185">Reference proteome</keyword>
<dbReference type="PANTHER" id="PTHR47268:SF4">
    <property type="entry name" value="ACYLPHOSPHATASE"/>
    <property type="match status" value="1"/>
</dbReference>
<feature type="domain" description="Acylphosphatase-like" evidence="7">
    <location>
        <begin position="3"/>
        <end position="91"/>
    </location>
</feature>
<comment type="caution">
    <text evidence="8">The sequence shown here is derived from an EMBL/GenBank/DDBJ whole genome shotgun (WGS) entry which is preliminary data.</text>
</comment>
<reference evidence="9" key="1">
    <citation type="journal article" date="2019" name="Int. J. Syst. Evol. Microbiol.">
        <title>Halobacteriovorax valvorus sp. nov., a novel prokaryotic predator isolated from coastal seawater of China.</title>
        <authorList>
            <person name="Chen M.-X."/>
        </authorList>
    </citation>
    <scope>NUCLEOTIDE SEQUENCE [LARGE SCALE GENOMIC DNA]</scope>
    <source>
        <strain evidence="9">BL9</strain>
    </source>
</reference>
<evidence type="ECO:0000256" key="1">
    <source>
        <dbReference type="ARBA" id="ARBA00005614"/>
    </source>
</evidence>
<dbReference type="Pfam" id="PF00708">
    <property type="entry name" value="Acylphosphatase"/>
    <property type="match status" value="1"/>
</dbReference>
<evidence type="ECO:0000313" key="9">
    <source>
        <dbReference type="Proteomes" id="UP000443582"/>
    </source>
</evidence>
<evidence type="ECO:0000313" key="8">
    <source>
        <dbReference type="EMBL" id="RZF20599.1"/>
    </source>
</evidence>
<dbReference type="PROSITE" id="PS51160">
    <property type="entry name" value="ACYLPHOSPHATASE_3"/>
    <property type="match status" value="1"/>
</dbReference>
<comment type="similarity">
    <text evidence="1 6">Belongs to the acylphosphatase family.</text>
</comment>
<organism evidence="8 9">
    <name type="scientific">Halobacteriovorax vibrionivorans</name>
    <dbReference type="NCBI Taxonomy" id="2152716"/>
    <lineage>
        <taxon>Bacteria</taxon>
        <taxon>Pseudomonadati</taxon>
        <taxon>Bdellovibrionota</taxon>
        <taxon>Bacteriovoracia</taxon>
        <taxon>Bacteriovoracales</taxon>
        <taxon>Halobacteriovoraceae</taxon>
        <taxon>Halobacteriovorax</taxon>
    </lineage>
</organism>
<dbReference type="SUPFAM" id="SSF54975">
    <property type="entry name" value="Acylphosphatase/BLUF domain-like"/>
    <property type="match status" value="1"/>
</dbReference>
<proteinExistence type="inferred from homology"/>
<dbReference type="InterPro" id="IPR036046">
    <property type="entry name" value="Acylphosphatase-like_dom_sf"/>
</dbReference>
<sequence>MINRRYRIEGKVQGVFFRKSTLEYVNHHTPNITGYVKNLKDGSVEVLACGDLEDINNLEAFLKEGPETAEVEKVTLIEQPAVANFKDFQVG</sequence>
<dbReference type="GO" id="GO:0003998">
    <property type="term" value="F:acylphosphatase activity"/>
    <property type="evidence" value="ECO:0007669"/>
    <property type="project" value="UniProtKB-EC"/>
</dbReference>
<keyword evidence="4 5" id="KW-0378">Hydrolase</keyword>
<feature type="active site" evidence="4">
    <location>
        <position position="18"/>
    </location>
</feature>
<evidence type="ECO:0000259" key="7">
    <source>
        <dbReference type="PROSITE" id="PS51160"/>
    </source>
</evidence>
<evidence type="ECO:0000256" key="6">
    <source>
        <dbReference type="RuleBase" id="RU004168"/>
    </source>
</evidence>
<evidence type="ECO:0000256" key="5">
    <source>
        <dbReference type="RuleBase" id="RU000553"/>
    </source>
</evidence>